<protein>
    <submittedName>
        <fullName evidence="5">Transcriptional regulator, MerR family</fullName>
    </submittedName>
</protein>
<dbReference type="InterPro" id="IPR000551">
    <property type="entry name" value="MerR-type_HTH_dom"/>
</dbReference>
<dbReference type="InterPro" id="IPR009061">
    <property type="entry name" value="DNA-bd_dom_put_sf"/>
</dbReference>
<keyword evidence="6" id="KW-1185">Reference proteome</keyword>
<gene>
    <name evidence="5" type="ORF">HMPREF3200_01739</name>
</gene>
<organism evidence="5 6">
    <name type="scientific">Anaerococcus tetradius</name>
    <dbReference type="NCBI Taxonomy" id="33036"/>
    <lineage>
        <taxon>Bacteria</taxon>
        <taxon>Bacillati</taxon>
        <taxon>Bacillota</taxon>
        <taxon>Tissierellia</taxon>
        <taxon>Tissierellales</taxon>
        <taxon>Peptoniphilaceae</taxon>
        <taxon>Anaerococcus</taxon>
    </lineage>
</organism>
<feature type="domain" description="HTH merR-type" evidence="4">
    <location>
        <begin position="1"/>
        <end position="68"/>
    </location>
</feature>
<evidence type="ECO:0000259" key="4">
    <source>
        <dbReference type="PROSITE" id="PS50937"/>
    </source>
</evidence>
<dbReference type="PROSITE" id="PS50937">
    <property type="entry name" value="HTH_MERR_2"/>
    <property type="match status" value="1"/>
</dbReference>
<evidence type="ECO:0000256" key="2">
    <source>
        <dbReference type="ARBA" id="ARBA00023125"/>
    </source>
</evidence>
<dbReference type="PANTHER" id="PTHR30204:SF94">
    <property type="entry name" value="HEAVY METAL-DEPENDENT TRANSCRIPTIONAL REGULATOR HI_0293-RELATED"/>
    <property type="match status" value="1"/>
</dbReference>
<dbReference type="PATRIC" id="fig|33036.3.peg.1724"/>
<accession>A0A133KAW1</accession>
<dbReference type="AlphaFoldDB" id="A0A133KAW1"/>
<comment type="caution">
    <text evidence="5">The sequence shown here is derived from an EMBL/GenBank/DDBJ whole genome shotgun (WGS) entry which is preliminary data.</text>
</comment>
<keyword evidence="1" id="KW-0805">Transcription regulation</keyword>
<dbReference type="EMBL" id="LRPM01000072">
    <property type="protein sequence ID" value="KWZ76644.1"/>
    <property type="molecule type" value="Genomic_DNA"/>
</dbReference>
<dbReference type="Gene3D" id="1.10.1660.10">
    <property type="match status" value="1"/>
</dbReference>
<evidence type="ECO:0000313" key="6">
    <source>
        <dbReference type="Proteomes" id="UP000070383"/>
    </source>
</evidence>
<dbReference type="SMART" id="SM00422">
    <property type="entry name" value="HTH_MERR"/>
    <property type="match status" value="1"/>
</dbReference>
<keyword evidence="2" id="KW-0238">DNA-binding</keyword>
<keyword evidence="3" id="KW-0804">Transcription</keyword>
<dbReference type="PANTHER" id="PTHR30204">
    <property type="entry name" value="REDOX-CYCLING DRUG-SENSING TRANSCRIPTIONAL ACTIVATOR SOXR"/>
    <property type="match status" value="1"/>
</dbReference>
<dbReference type="Proteomes" id="UP000070383">
    <property type="component" value="Unassembled WGS sequence"/>
</dbReference>
<evidence type="ECO:0000256" key="3">
    <source>
        <dbReference type="ARBA" id="ARBA00023163"/>
    </source>
</evidence>
<dbReference type="SUPFAM" id="SSF46955">
    <property type="entry name" value="Putative DNA-binding domain"/>
    <property type="match status" value="1"/>
</dbReference>
<proteinExistence type="predicted"/>
<reference evidence="6" key="1">
    <citation type="submission" date="2016-01" db="EMBL/GenBank/DDBJ databases">
        <authorList>
            <person name="Mitreva M."/>
            <person name="Pepin K.H."/>
            <person name="Mihindukulasuriya K.A."/>
            <person name="Fulton R."/>
            <person name="Fronick C."/>
            <person name="O'Laughlin M."/>
            <person name="Miner T."/>
            <person name="Herter B."/>
            <person name="Rosa B.A."/>
            <person name="Cordes M."/>
            <person name="Tomlinson C."/>
            <person name="Wollam A."/>
            <person name="Palsikar V.B."/>
            <person name="Mardis E.R."/>
            <person name="Wilson R.K."/>
        </authorList>
    </citation>
    <scope>NUCLEOTIDE SEQUENCE [LARGE SCALE GENOMIC DNA]</scope>
    <source>
        <strain evidence="6">MJR8151</strain>
    </source>
</reference>
<dbReference type="Pfam" id="PF13411">
    <property type="entry name" value="MerR_1"/>
    <property type="match status" value="1"/>
</dbReference>
<dbReference type="RefSeq" id="WP_060929854.1">
    <property type="nucleotide sequence ID" value="NZ_KQ955289.1"/>
</dbReference>
<evidence type="ECO:0000313" key="5">
    <source>
        <dbReference type="EMBL" id="KWZ76644.1"/>
    </source>
</evidence>
<evidence type="ECO:0000256" key="1">
    <source>
        <dbReference type="ARBA" id="ARBA00023015"/>
    </source>
</evidence>
<dbReference type="GO" id="GO:0003700">
    <property type="term" value="F:DNA-binding transcription factor activity"/>
    <property type="evidence" value="ECO:0007669"/>
    <property type="project" value="InterPro"/>
</dbReference>
<sequence>MLRSEIQKETGLTRKAIEYYEDKGLIHPQKSENGYRDYSIKDLEILKKVSIFRKLGMSISDIYQCISSGGNSLSSVLREKQHQLDLDEKRKKILEMIVKGESNELINEKVSLLEVEENIYEKLEIAFPGYFGQMLFAAYQPFLNEPLEDDGKDYFYKYIAYLDWLPTFELTEEEKKYIENISSSFDMKTLRDVNQAKLDAIESFEKWMKDNEDVISQYETYKNSEEYQNSMMKQIQDKLKNFMKENQYYEIAIPLIRKFSKSYDNYYKKLLKANEKYLNNKYQ</sequence>
<dbReference type="GO" id="GO:0003677">
    <property type="term" value="F:DNA binding"/>
    <property type="evidence" value="ECO:0007669"/>
    <property type="project" value="UniProtKB-KW"/>
</dbReference>
<dbReference type="InterPro" id="IPR047057">
    <property type="entry name" value="MerR_fam"/>
</dbReference>
<name>A0A133KAW1_9FIRM</name>
<dbReference type="OrthoDB" id="9811174at2"/>
<dbReference type="CDD" id="cd00592">
    <property type="entry name" value="HTH_MerR-like"/>
    <property type="match status" value="1"/>
</dbReference>
<dbReference type="STRING" id="33036.HMPREF3200_01739"/>